<evidence type="ECO:0000313" key="2">
    <source>
        <dbReference type="Proteomes" id="UP001165060"/>
    </source>
</evidence>
<accession>A0ABQ6MN24</accession>
<dbReference type="InterPro" id="IPR052736">
    <property type="entry name" value="Stf3_sulfotransferase"/>
</dbReference>
<dbReference type="SUPFAM" id="SSF52540">
    <property type="entry name" value="P-loop containing nucleoside triphosphate hydrolases"/>
    <property type="match status" value="1"/>
</dbReference>
<dbReference type="InterPro" id="IPR027417">
    <property type="entry name" value="P-loop_NTPase"/>
</dbReference>
<dbReference type="Gene3D" id="3.40.50.300">
    <property type="entry name" value="P-loop containing nucleotide triphosphate hydrolases"/>
    <property type="match status" value="1"/>
</dbReference>
<keyword evidence="2" id="KW-1185">Reference proteome</keyword>
<dbReference type="Proteomes" id="UP001165060">
    <property type="component" value="Unassembled WGS sequence"/>
</dbReference>
<dbReference type="PANTHER" id="PTHR36451">
    <property type="entry name" value="PAPS-DEPENDENT SULFOTRANSFERASE STF3"/>
    <property type="match status" value="1"/>
</dbReference>
<reference evidence="1 2" key="1">
    <citation type="journal article" date="2023" name="Commun. Biol.">
        <title>Genome analysis of Parmales, the sister group of diatoms, reveals the evolutionary specialization of diatoms from phago-mixotrophs to photoautotrophs.</title>
        <authorList>
            <person name="Ban H."/>
            <person name="Sato S."/>
            <person name="Yoshikawa S."/>
            <person name="Yamada K."/>
            <person name="Nakamura Y."/>
            <person name="Ichinomiya M."/>
            <person name="Sato N."/>
            <person name="Blanc-Mathieu R."/>
            <person name="Endo H."/>
            <person name="Kuwata A."/>
            <person name="Ogata H."/>
        </authorList>
    </citation>
    <scope>NUCLEOTIDE SEQUENCE [LARGE SCALE GENOMIC DNA]</scope>
</reference>
<evidence type="ECO:0008006" key="3">
    <source>
        <dbReference type="Google" id="ProtNLM"/>
    </source>
</evidence>
<gene>
    <name evidence="1" type="ORF">TeGR_g12089</name>
</gene>
<dbReference type="PANTHER" id="PTHR36451:SF1">
    <property type="entry name" value="OMEGA-HYDROXY-BETA-DIHYDROMENAQUINONE-9 SULFOTRANSFERASE STF3"/>
    <property type="match status" value="1"/>
</dbReference>
<dbReference type="EMBL" id="BRYB01000379">
    <property type="protein sequence ID" value="GMI28879.1"/>
    <property type="molecule type" value="Genomic_DNA"/>
</dbReference>
<protein>
    <recommendedName>
        <fullName evidence="3">Protein-tyrosine sulfotransferase</fullName>
    </recommendedName>
</protein>
<name>A0ABQ6MN24_9STRA</name>
<dbReference type="Pfam" id="PF13469">
    <property type="entry name" value="Sulfotransfer_3"/>
    <property type="match status" value="1"/>
</dbReference>
<comment type="caution">
    <text evidence="1">The sequence shown here is derived from an EMBL/GenBank/DDBJ whole genome shotgun (WGS) entry which is preliminary data.</text>
</comment>
<proteinExistence type="predicted"/>
<sequence length="454" mass="51048">MLGFDVPRGVSRSTSSPLSLSTLLLPPHSHLSLQSNPAVGFPFSLWLRFLRENRSKLSLRRSLRYLPRLLFVTSFSLLSSLLSSLESLLYPPSLVRAQPLHPSPIFILGAPRTGTTLLHNLLSLSPALSTCSTFCAAFPASFLLAERFRALFSPFLPPTRPMDAMRLHWDLPQEDELGTCVLAAGASPYSMLYFMSPVDDLLPLYTLSPLSPQTARWTAAFRLLLQKLTLRASLSSSPGRLLLKSPVHTARVPHLLALFPDAKFVHVRRDPREVFRSAVHMANTTYHHTYLAEPGEGEVLEFILRQNEVLWGELDRAKMFGLLDRDNFVEVAYEDLVGDAGGVVERVWEALGVEPGEGFWERFREETEALEAYEPNERREMDGDVAELVESRWGKWTRAWGYAEGEDVQAMIESVPRFPWESAKPVPKSEEAGVGEFMMSQTWMRAGCKCPDCL</sequence>
<organism evidence="1 2">
    <name type="scientific">Tetraparma gracilis</name>
    <dbReference type="NCBI Taxonomy" id="2962635"/>
    <lineage>
        <taxon>Eukaryota</taxon>
        <taxon>Sar</taxon>
        <taxon>Stramenopiles</taxon>
        <taxon>Ochrophyta</taxon>
        <taxon>Bolidophyceae</taxon>
        <taxon>Parmales</taxon>
        <taxon>Triparmaceae</taxon>
        <taxon>Tetraparma</taxon>
    </lineage>
</organism>
<evidence type="ECO:0000313" key="1">
    <source>
        <dbReference type="EMBL" id="GMI28879.1"/>
    </source>
</evidence>